<feature type="transmembrane region" description="Helical" evidence="10">
    <location>
        <begin position="123"/>
        <end position="147"/>
    </location>
</feature>
<evidence type="ECO:0000256" key="7">
    <source>
        <dbReference type="ARBA" id="ARBA00023265"/>
    </source>
</evidence>
<evidence type="ECO:0000256" key="9">
    <source>
        <dbReference type="SAM" id="MobiDB-lite"/>
    </source>
</evidence>
<feature type="transmembrane region" description="Helical" evidence="10">
    <location>
        <begin position="327"/>
        <end position="348"/>
    </location>
</feature>
<keyword evidence="6 8" id="KW-0472">Membrane</keyword>
<feature type="region of interest" description="Disordered" evidence="9">
    <location>
        <begin position="414"/>
        <end position="526"/>
    </location>
</feature>
<feature type="transmembrane region" description="Helical" evidence="10">
    <location>
        <begin position="12"/>
        <end position="39"/>
    </location>
</feature>
<dbReference type="GO" id="GO:0016020">
    <property type="term" value="C:membrane"/>
    <property type="evidence" value="ECO:0007669"/>
    <property type="project" value="UniProtKB-SubCell"/>
</dbReference>
<dbReference type="Pfam" id="PF03094">
    <property type="entry name" value="Mlo"/>
    <property type="match status" value="2"/>
</dbReference>
<keyword evidence="12" id="KW-1185">Reference proteome</keyword>
<dbReference type="PANTHER" id="PTHR31942">
    <property type="entry name" value="MLO-LIKE PROTEIN 1"/>
    <property type="match status" value="1"/>
</dbReference>
<dbReference type="EMBL" id="CACRZD030000017">
    <property type="protein sequence ID" value="CAA6672968.1"/>
    <property type="molecule type" value="Genomic_DNA"/>
</dbReference>
<evidence type="ECO:0000256" key="2">
    <source>
        <dbReference type="ARBA" id="ARBA00006574"/>
    </source>
</evidence>
<evidence type="ECO:0000313" key="11">
    <source>
        <dbReference type="EMBL" id="CAA2633910.1"/>
    </source>
</evidence>
<name>A0A7I8JS06_SPIIN</name>
<comment type="similarity">
    <text evidence="2 8">Belongs to the MLO family.</text>
</comment>
<evidence type="ECO:0000256" key="5">
    <source>
        <dbReference type="ARBA" id="ARBA00022989"/>
    </source>
</evidence>
<evidence type="ECO:0000256" key="4">
    <source>
        <dbReference type="ARBA" id="ARBA00022821"/>
    </source>
</evidence>
<comment type="domain">
    <text evidence="8">The C-terminus contains a calmodulin-binding domain, which binds calmodulin in a calcium-dependent fashion.</text>
</comment>
<keyword evidence="4 8" id="KW-0611">Plant defense</keyword>
<keyword evidence="3 8" id="KW-0812">Transmembrane</keyword>
<reference evidence="11 12" key="1">
    <citation type="submission" date="2019-12" db="EMBL/GenBank/DDBJ databases">
        <authorList>
            <person name="Scholz U."/>
            <person name="Mascher M."/>
            <person name="Fiebig A."/>
        </authorList>
    </citation>
    <scope>NUCLEOTIDE SEQUENCE</scope>
</reference>
<comment type="function">
    <text evidence="8">May be involved in modulation of pathogen defense and leaf cell death.</text>
</comment>
<keyword evidence="8" id="KW-0112">Calmodulin-binding</keyword>
<evidence type="ECO:0000256" key="1">
    <source>
        <dbReference type="ARBA" id="ARBA00004141"/>
    </source>
</evidence>
<evidence type="ECO:0000256" key="3">
    <source>
        <dbReference type="ARBA" id="ARBA00022692"/>
    </source>
</evidence>
<feature type="transmembrane region" description="Helical" evidence="10">
    <location>
        <begin position="268"/>
        <end position="286"/>
    </location>
</feature>
<feature type="compositionally biased region" description="Low complexity" evidence="9">
    <location>
        <begin position="423"/>
        <end position="438"/>
    </location>
</feature>
<dbReference type="EMBL" id="LR743604">
    <property type="protein sequence ID" value="CAA2633910.1"/>
    <property type="molecule type" value="Genomic_DNA"/>
</dbReference>
<feature type="transmembrane region" description="Helical" evidence="10">
    <location>
        <begin position="354"/>
        <end position="379"/>
    </location>
</feature>
<protein>
    <recommendedName>
        <fullName evidence="8">MLO-like protein</fullName>
    </recommendedName>
</protein>
<dbReference type="Proteomes" id="UP001189122">
    <property type="component" value="Unassembled WGS sequence"/>
</dbReference>
<dbReference type="GO" id="GO:0006952">
    <property type="term" value="P:defense response"/>
    <property type="evidence" value="ECO:0007669"/>
    <property type="project" value="UniProtKB-KW"/>
</dbReference>
<evidence type="ECO:0000256" key="10">
    <source>
        <dbReference type="SAM" id="Phobius"/>
    </source>
</evidence>
<accession>A0A7I8JS06</accession>
<keyword evidence="5 8" id="KW-1133">Transmembrane helix</keyword>
<dbReference type="GO" id="GO:0005516">
    <property type="term" value="F:calmodulin binding"/>
    <property type="evidence" value="ECO:0007669"/>
    <property type="project" value="UniProtKB-KW"/>
</dbReference>
<gene>
    <name evidence="8" type="primary">MLO</name>
    <name evidence="11" type="ORF">SI7747_17019384</name>
</gene>
<evidence type="ECO:0000256" key="8">
    <source>
        <dbReference type="RuleBase" id="RU280816"/>
    </source>
</evidence>
<dbReference type="InterPro" id="IPR004326">
    <property type="entry name" value="Mlo"/>
</dbReference>
<dbReference type="AlphaFoldDB" id="A0A7I8JS06"/>
<keyword evidence="7 8" id="KW-0568">Pathogenesis-related protein</keyword>
<organism evidence="11">
    <name type="scientific">Spirodela intermedia</name>
    <name type="common">Intermediate duckweed</name>
    <dbReference type="NCBI Taxonomy" id="51605"/>
    <lineage>
        <taxon>Eukaryota</taxon>
        <taxon>Viridiplantae</taxon>
        <taxon>Streptophyta</taxon>
        <taxon>Embryophyta</taxon>
        <taxon>Tracheophyta</taxon>
        <taxon>Spermatophyta</taxon>
        <taxon>Magnoliopsida</taxon>
        <taxon>Liliopsida</taxon>
        <taxon>Araceae</taxon>
        <taxon>Lemnoideae</taxon>
        <taxon>Spirodela</taxon>
    </lineage>
</organism>
<evidence type="ECO:0000313" key="12">
    <source>
        <dbReference type="Proteomes" id="UP001189122"/>
    </source>
</evidence>
<dbReference type="PANTHER" id="PTHR31942:SF72">
    <property type="entry name" value="MLO-LIKE PROTEIN"/>
    <property type="match status" value="1"/>
</dbReference>
<proteinExistence type="inferred from homology"/>
<feature type="compositionally biased region" description="Basic residues" evidence="9">
    <location>
        <begin position="505"/>
        <end position="526"/>
    </location>
</feature>
<comment type="subcellular location">
    <subcellularLocation>
        <location evidence="1 8">Membrane</location>
        <topology evidence="1 8">Multi-pass membrane protein</topology>
    </subcellularLocation>
</comment>
<sequence>MAGGSSLETTPTWAVAAVSCVFILVAVLVEHALHLLSAFLERRKRKTLNRALYHIQAELRSFGFMSLVLNVAQQPISKICIPEGVAESFLPCEEFDSSSDSPKDNSCPEGRVPLLSTRGTDQLLLLIFMLAASHVLTSLLTFGLMMAKMKKWESWKRRLKLWTTSYPRRFTLARETSFGRRHLQFWRDHRKLLWIGCFLRQFGNSVSKADYLALRHGFIMTHFPQNQRFDFRKFLRKSLDHDFSDVAGISHWSWTYAILFIFSNAHGFYSHFWLPILPLMILLIVGTKLELTITRLCLESSSDDSVLPGTFWVRPNDSLFWFRKPRWILHTIHFIMFQNAFQLAVFVWTWTEDIALSMGVGGLVQILCAYVTLPLYALVSRVGSSKTDTIFTEEVVKGLRNWRRAANRRNLVMTGQNSGSFYPAEPESVSSSTSSPSPYFRSKETTDEPEESPPPPAGRSLSISETSTDPGEPGKPEEPSMEITAEEEDQQTPPSSDIPPLFERCRRRQWRRRRRPERSHRRSPTQ</sequence>
<evidence type="ECO:0000256" key="6">
    <source>
        <dbReference type="ARBA" id="ARBA00023136"/>
    </source>
</evidence>